<evidence type="ECO:0000259" key="1">
    <source>
        <dbReference type="Pfam" id="PF08818"/>
    </source>
</evidence>
<keyword evidence="3" id="KW-1185">Reference proteome</keyword>
<proteinExistence type="predicted"/>
<organism evidence="2 3">
    <name type="scientific">[Brevibacterium] flavum</name>
    <dbReference type="NCBI Taxonomy" id="92706"/>
    <lineage>
        <taxon>Bacteria</taxon>
        <taxon>Bacillati</taxon>
        <taxon>Actinomycetota</taxon>
        <taxon>Actinomycetes</taxon>
        <taxon>Mycobacteriales</taxon>
        <taxon>Corynebacteriaceae</taxon>
        <taxon>Corynebacterium</taxon>
    </lineage>
</organism>
<sequence>MSTSFESIPGVTISARKALSTAGFKDLESLAGTNYEEVAGLPGIGARTLERLQAALVEKRMSFGGEVPEAEQRTATWTTLDSAAPETTETLESPEHFIQNLDSPRRITHGQLLLEIFNRATGQEPYVAGSSIVGYGRVHYRYATGREGITIRVGFSPRKAKISLYGLTSAPASQELLKKLGKHSAGVSCLYINKPEDVDLEVLEEMIRISWEAEPGEC</sequence>
<dbReference type="Pfam" id="PF08818">
    <property type="entry name" value="DUF1801"/>
    <property type="match status" value="1"/>
</dbReference>
<evidence type="ECO:0000313" key="2">
    <source>
        <dbReference type="EMBL" id="AKF26187.1"/>
    </source>
</evidence>
<name>A0A0F6Z4K1_9CORY</name>
<dbReference type="EMBL" id="CP011309">
    <property type="protein sequence ID" value="AKF26187.1"/>
    <property type="molecule type" value="Genomic_DNA"/>
</dbReference>
<dbReference type="Proteomes" id="UP000034037">
    <property type="component" value="Chromosome"/>
</dbReference>
<evidence type="ECO:0000313" key="3">
    <source>
        <dbReference type="Proteomes" id="UP000034037"/>
    </source>
</evidence>
<dbReference type="Gene3D" id="1.10.150.20">
    <property type="entry name" value="5' to 3' exonuclease, C-terminal subdomain"/>
    <property type="match status" value="1"/>
</dbReference>
<dbReference type="RefSeq" id="WP_003863704.1">
    <property type="nucleotide sequence ID" value="NZ_CP011309.1"/>
</dbReference>
<dbReference type="GO" id="GO:0000166">
    <property type="term" value="F:nucleotide binding"/>
    <property type="evidence" value="ECO:0007669"/>
    <property type="project" value="InterPro"/>
</dbReference>
<gene>
    <name evidence="2" type="ORF">YH66_00765</name>
</gene>
<feature type="domain" description="YdhG-like" evidence="1">
    <location>
        <begin position="111"/>
        <end position="208"/>
    </location>
</feature>
<dbReference type="InterPro" id="IPR010995">
    <property type="entry name" value="DNA_repair_Rad51/TF_NusA_a-hlx"/>
</dbReference>
<dbReference type="Pfam" id="PF14520">
    <property type="entry name" value="HHH_5"/>
    <property type="match status" value="1"/>
</dbReference>
<dbReference type="SUPFAM" id="SSF159888">
    <property type="entry name" value="YdhG-like"/>
    <property type="match status" value="1"/>
</dbReference>
<accession>A0A0F6Z4K1</accession>
<dbReference type="HOGENOM" id="CLU_112367_0_0_11"/>
<reference evidence="2 3" key="1">
    <citation type="submission" date="2015-04" db="EMBL/GenBank/DDBJ databases">
        <title>Complete Genome Sequence of Brevibacterium flavum ATCC 15168.</title>
        <authorList>
            <person name="Ahn J."/>
            <person name="Park G."/>
            <person name="Jeon W."/>
            <person name="Jang Y."/>
            <person name="Jang M."/>
            <person name="Lee H."/>
            <person name="Lee H."/>
        </authorList>
    </citation>
    <scope>NUCLEOTIDE SEQUENCE [LARGE SCALE GENOMIC DNA]</scope>
    <source>
        <strain evidence="2 3">ATCC 15168</strain>
    </source>
</reference>
<dbReference type="PATRIC" id="fig|92706.3.peg.152"/>
<dbReference type="SUPFAM" id="SSF47794">
    <property type="entry name" value="Rad51 N-terminal domain-like"/>
    <property type="match status" value="1"/>
</dbReference>
<dbReference type="InterPro" id="IPR014922">
    <property type="entry name" value="YdhG-like"/>
</dbReference>
<dbReference type="AlphaFoldDB" id="A0A0F6Z4K1"/>
<protein>
    <recommendedName>
        <fullName evidence="1">YdhG-like domain-containing protein</fullName>
    </recommendedName>
</protein>